<protein>
    <submittedName>
        <fullName evidence="3">Uncharacterized protein</fullName>
    </submittedName>
</protein>
<sequence length="1149" mass="129055">MAKDRVFTIKINGVDKSYKDVVSLNKALDDLEEKSQKKITLKIDGIERAFMDVDDLKKSIKEMGDTKNKVFTIKIDGIEKSFQDVAKLVSALEKLQTINVNIAQTVEKAEKAIKAQNKAVTEEEKAQRKLNETQDKATRVITETERLQAQANVSLRERTRALQLQAEAENTATNSIESMKIKLKQLREEFKHMDVDSDVFEKTKKEIEELDAKIKELSPTTNGLTKQLNEISSNLEERFDSLNDGISQVAENSQGMLNLLQAGIGTVLMFDESNEELNEVLADVGKIMAIVGALQAANNTLLKNGAIASKTAALMEGIHAAQVRARAISISLATKNTLLATVAQKAFNIAASANPYVLLAIALITVVGALAAFALGTEDSTKKQKEHNEVIKESIALKEQYLSVVKQLSDSNIAQLQRELDLLKARGVSDAQIALKQRQIYEERIKYAKKNAIQYEKDIKNIEKNKELVTKYTLEIAKNHEKLKAGIYKNNDAYKEQKERLQENLDIATKFLNNGLQAQEELRQTTADLENFNAEQAKKGAELGKKNALALSEYKVLIAKKGSKEELEARILAANQQLKNDLSATDITNGERLKRTRETLLQIQSLESEYRKQQHQEEMNLIDAQLETVKIGSSAEYSLKVDSLRVQKKIDLENTELTASEKLKIENKYNNDLSKLSKEYTDRIVQEGIQAEISAINARLAYANAGSKEEFEIRKELLKKNAELAKEQNEATINNEELKAEKIKEINATLQKDLKDLSVEEGVSGIKKIQEQETADLLTQLEKRKLNRRRYEEEILKISFNSLKDEIELRKANGEDTIELENELAEMRIQIRENEKNKTINHWKELSDKLQEYADRVMTGVTAVFDATNTILQSQLDAANEKYDAITKKYDEVVAKREESDSRLQELEEQSKTATGGRFIILQQQITDQMQANRQLAEQEKQLAKEKEKSEKEIAKKERQQKKVQLVSDIATATANTALGFTRALEWGFPLGPIFAAIIGASGALQVMTMTKQLAKLEDGGLLNGKRHANGGMRVEGTNIEVEGGEYVINRTSTSKNIDLIKYINSQRRELGPSDMSAFFSKTAKGFEPPFRRMFEEGGQLPVFTNNSNIDNEILIDAIKGMKIESSVSVVDINNAQKESVKVDNWTGV</sequence>
<evidence type="ECO:0000313" key="3">
    <source>
        <dbReference type="EMBL" id="TFD93015.1"/>
    </source>
</evidence>
<gene>
    <name evidence="3" type="ORF">E2605_18050</name>
</gene>
<dbReference type="EMBL" id="SOML01000015">
    <property type="protein sequence ID" value="TFD93015.1"/>
    <property type="molecule type" value="Genomic_DNA"/>
</dbReference>
<keyword evidence="2" id="KW-0472">Membrane</keyword>
<dbReference type="AlphaFoldDB" id="A0A4Y8KUH9"/>
<organism evidence="3 4">
    <name type="scientific">Dysgonomonas capnocytophagoides</name>
    <dbReference type="NCBI Taxonomy" id="45254"/>
    <lineage>
        <taxon>Bacteria</taxon>
        <taxon>Pseudomonadati</taxon>
        <taxon>Bacteroidota</taxon>
        <taxon>Bacteroidia</taxon>
        <taxon>Bacteroidales</taxon>
        <taxon>Dysgonomonadaceae</taxon>
        <taxon>Dysgonomonas</taxon>
    </lineage>
</organism>
<accession>A0A4Y8KUH9</accession>
<feature type="coiled-coil region" evidence="1">
    <location>
        <begin position="869"/>
        <end position="967"/>
    </location>
</feature>
<dbReference type="RefSeq" id="WP_134437435.1">
    <property type="nucleotide sequence ID" value="NZ_SOML01000015.1"/>
</dbReference>
<feature type="coiled-coil region" evidence="1">
    <location>
        <begin position="406"/>
        <end position="535"/>
    </location>
</feature>
<feature type="coiled-coil region" evidence="1">
    <location>
        <begin position="708"/>
        <end position="760"/>
    </location>
</feature>
<keyword evidence="1" id="KW-0175">Coiled coil</keyword>
<reference evidence="3 4" key="1">
    <citation type="submission" date="2019-03" db="EMBL/GenBank/DDBJ databases">
        <title>San Antonio Military Medical Center submission to MRSN (WRAIR), pending publication.</title>
        <authorList>
            <person name="Blyth D.M."/>
            <person name="Mccarthy S.L."/>
            <person name="Schall S.E."/>
            <person name="Stam J.A."/>
            <person name="Ong A.C."/>
            <person name="Mcgann P.T."/>
        </authorList>
    </citation>
    <scope>NUCLEOTIDE SEQUENCE [LARGE SCALE GENOMIC DNA]</scope>
    <source>
        <strain evidence="3 4">MRSN571793</strain>
    </source>
</reference>
<evidence type="ECO:0000313" key="4">
    <source>
        <dbReference type="Proteomes" id="UP000297861"/>
    </source>
</evidence>
<dbReference type="Proteomes" id="UP000297861">
    <property type="component" value="Unassembled WGS sequence"/>
</dbReference>
<evidence type="ECO:0000256" key="2">
    <source>
        <dbReference type="SAM" id="Phobius"/>
    </source>
</evidence>
<feature type="transmembrane region" description="Helical" evidence="2">
    <location>
        <begin position="356"/>
        <end position="375"/>
    </location>
</feature>
<proteinExistence type="predicted"/>
<name>A0A4Y8KUH9_9BACT</name>
<keyword evidence="2" id="KW-1133">Transmembrane helix</keyword>
<feature type="coiled-coil region" evidence="1">
    <location>
        <begin position="92"/>
        <end position="196"/>
    </location>
</feature>
<keyword evidence="4" id="KW-1185">Reference proteome</keyword>
<keyword evidence="2" id="KW-0812">Transmembrane</keyword>
<evidence type="ECO:0000256" key="1">
    <source>
        <dbReference type="SAM" id="Coils"/>
    </source>
</evidence>
<comment type="caution">
    <text evidence="3">The sequence shown here is derived from an EMBL/GenBank/DDBJ whole genome shotgun (WGS) entry which is preliminary data.</text>
</comment>
<dbReference type="OrthoDB" id="996467at2"/>